<dbReference type="EMBL" id="CAFBMQ010000001">
    <property type="protein sequence ID" value="CAB4896660.1"/>
    <property type="molecule type" value="Genomic_DNA"/>
</dbReference>
<sequence>MDHHDHDAPTGRAQRGQPLLHAVDTVVACDLGEDAALLRDAAVVLTARRALDGLLTELAAQPFSAGAYSALRAYLAGPAEGAAAAYQRVCSATATRGA</sequence>
<reference evidence="1" key="1">
    <citation type="submission" date="2020-05" db="EMBL/GenBank/DDBJ databases">
        <authorList>
            <person name="Chiriac C."/>
            <person name="Salcher M."/>
            <person name="Ghai R."/>
            <person name="Kavagutti S V."/>
        </authorList>
    </citation>
    <scope>NUCLEOTIDE SEQUENCE</scope>
</reference>
<gene>
    <name evidence="1" type="ORF">UFOPK3609_00056</name>
</gene>
<accession>A0A6J7FVB3</accession>
<evidence type="ECO:0000313" key="1">
    <source>
        <dbReference type="EMBL" id="CAB4896660.1"/>
    </source>
</evidence>
<name>A0A6J7FVB3_9ZZZZ</name>
<protein>
    <submittedName>
        <fullName evidence="1">Unannotated protein</fullName>
    </submittedName>
</protein>
<organism evidence="1">
    <name type="scientific">freshwater metagenome</name>
    <dbReference type="NCBI Taxonomy" id="449393"/>
    <lineage>
        <taxon>unclassified sequences</taxon>
        <taxon>metagenomes</taxon>
        <taxon>ecological metagenomes</taxon>
    </lineage>
</organism>
<proteinExistence type="predicted"/>
<dbReference type="AlphaFoldDB" id="A0A6J7FVB3"/>